<dbReference type="OrthoDB" id="8479889at2"/>
<evidence type="ECO:0000313" key="4">
    <source>
        <dbReference type="EMBL" id="RKT77750.1"/>
    </source>
</evidence>
<dbReference type="EMBL" id="RBXT01000001">
    <property type="protein sequence ID" value="RKT77750.1"/>
    <property type="molecule type" value="Genomic_DNA"/>
</dbReference>
<proteinExistence type="predicted"/>
<feature type="region of interest" description="Disordered" evidence="1">
    <location>
        <begin position="226"/>
        <end position="248"/>
    </location>
</feature>
<comment type="caution">
    <text evidence="4">The sequence shown here is derived from an EMBL/GenBank/DDBJ whole genome shotgun (WGS) entry which is preliminary data.</text>
</comment>
<organism evidence="4 5">
    <name type="scientific">Terracoccus luteus</name>
    <dbReference type="NCBI Taxonomy" id="53356"/>
    <lineage>
        <taxon>Bacteria</taxon>
        <taxon>Bacillati</taxon>
        <taxon>Actinomycetota</taxon>
        <taxon>Actinomycetes</taxon>
        <taxon>Micrococcales</taxon>
        <taxon>Intrasporangiaceae</taxon>
        <taxon>Terracoccus</taxon>
    </lineage>
</organism>
<keyword evidence="5" id="KW-1185">Reference proteome</keyword>
<accession>A0A495XTA3</accession>
<dbReference type="EMBL" id="JACHVT010000001">
    <property type="protein sequence ID" value="MBB2984992.1"/>
    <property type="molecule type" value="Genomic_DNA"/>
</dbReference>
<evidence type="ECO:0000313" key="6">
    <source>
        <dbReference type="Proteomes" id="UP000590811"/>
    </source>
</evidence>
<evidence type="ECO:0000256" key="2">
    <source>
        <dbReference type="SAM" id="Phobius"/>
    </source>
</evidence>
<evidence type="ECO:0000313" key="5">
    <source>
        <dbReference type="Proteomes" id="UP000278440"/>
    </source>
</evidence>
<dbReference type="Pfam" id="PF13829">
    <property type="entry name" value="DUF4191"/>
    <property type="match status" value="1"/>
</dbReference>
<dbReference type="InterPro" id="IPR025445">
    <property type="entry name" value="DUF4191"/>
</dbReference>
<feature type="transmembrane region" description="Helical" evidence="2">
    <location>
        <begin position="42"/>
        <end position="62"/>
    </location>
</feature>
<name>A0A495XTA3_9MICO</name>
<feature type="compositionally biased region" description="Basic and acidic residues" evidence="1">
    <location>
        <begin position="236"/>
        <end position="248"/>
    </location>
</feature>
<dbReference type="Proteomes" id="UP000278440">
    <property type="component" value="Unassembled WGS sequence"/>
</dbReference>
<gene>
    <name evidence="4" type="ORF">DFJ68_1178</name>
    <name evidence="3" type="ORF">FHW14_000132</name>
</gene>
<dbReference type="RefSeq" id="WP_121031818.1">
    <property type="nucleotide sequence ID" value="NZ_JACHVT010000001.1"/>
</dbReference>
<keyword evidence="2" id="KW-0812">Transmembrane</keyword>
<evidence type="ECO:0000313" key="3">
    <source>
        <dbReference type="EMBL" id="MBB2984992.1"/>
    </source>
</evidence>
<dbReference type="Proteomes" id="UP000590811">
    <property type="component" value="Unassembled WGS sequence"/>
</dbReference>
<evidence type="ECO:0000256" key="1">
    <source>
        <dbReference type="SAM" id="MobiDB-lite"/>
    </source>
</evidence>
<keyword evidence="2" id="KW-1133">Transmembrane helix</keyword>
<protein>
    <submittedName>
        <fullName evidence="4">Uncharacterized protein DUF4191</fullName>
    </submittedName>
</protein>
<reference evidence="3 6" key="2">
    <citation type="submission" date="2020-08" db="EMBL/GenBank/DDBJ databases">
        <title>Genomic Encyclopedia of Type Strains, Phase IV (KMG-V): Genome sequencing to study the core and pangenomes of soil and plant-associated prokaryotes.</title>
        <authorList>
            <person name="Whitman W."/>
        </authorList>
    </citation>
    <scope>NUCLEOTIDE SEQUENCE [LARGE SCALE GENOMIC DNA]</scope>
    <source>
        <strain evidence="3 6">B3ACCR2</strain>
    </source>
</reference>
<keyword evidence="2" id="KW-0472">Membrane</keyword>
<reference evidence="4 5" key="1">
    <citation type="submission" date="2018-10" db="EMBL/GenBank/DDBJ databases">
        <title>Sequencing the genomes of 1000 actinobacteria strains.</title>
        <authorList>
            <person name="Klenk H.-P."/>
        </authorList>
    </citation>
    <scope>NUCLEOTIDE SEQUENCE [LARGE SCALE GENOMIC DNA]</scope>
    <source>
        <strain evidence="4 5">DSM 44267</strain>
    </source>
</reference>
<feature type="transmembrane region" description="Helical" evidence="2">
    <location>
        <begin position="68"/>
        <end position="86"/>
    </location>
</feature>
<dbReference type="AlphaFoldDB" id="A0A495XTA3"/>
<sequence>MPRNPFARKKDGEATAPAEQKTGRIAQIRQVFTVSKQVDPLIGWYMLLAFLVTFGVLLLIGFLVSLPWIFGIFGVLFGILAATITLSRRAERAAYTQINGQAGAAGAALTSIRRGWYTDREPVAADVARPGDIASAAMVYRALGRPGVVLVGEGPTGRVQKLLAAEKKRVERVAPGVPVTVMRVGDGEGEVPLQKLSSKVQRLKPKITKDEMSLVNKRLKALGGMRAPLPGGVDPSRARMDRKALRGR</sequence>